<reference evidence="1" key="1">
    <citation type="submission" date="2020-08" db="EMBL/GenBank/DDBJ databases">
        <title>Multicomponent nature underlies the extraordinary mechanical properties of spider dragline silk.</title>
        <authorList>
            <person name="Kono N."/>
            <person name="Nakamura H."/>
            <person name="Mori M."/>
            <person name="Yoshida Y."/>
            <person name="Ohtoshi R."/>
            <person name="Malay A.D."/>
            <person name="Moran D.A.P."/>
            <person name="Tomita M."/>
            <person name="Numata K."/>
            <person name="Arakawa K."/>
        </authorList>
    </citation>
    <scope>NUCLEOTIDE SEQUENCE</scope>
</reference>
<dbReference type="AlphaFoldDB" id="A0A8X7BKR8"/>
<dbReference type="EMBL" id="BMAU01021428">
    <property type="protein sequence ID" value="GFY34788.1"/>
    <property type="molecule type" value="Genomic_DNA"/>
</dbReference>
<proteinExistence type="predicted"/>
<evidence type="ECO:0000313" key="1">
    <source>
        <dbReference type="EMBL" id="GFY34788.1"/>
    </source>
</evidence>
<sequence length="89" mass="10056">MNILDILLKCVKWKGHIDKSRILGDSLLAANVYALDGVSDMKSSQSDMSSDWYCCPMSSGRMNAMQFVDDLLIPSLLPYMIDIVLYRSF</sequence>
<evidence type="ECO:0000313" key="2">
    <source>
        <dbReference type="Proteomes" id="UP000887159"/>
    </source>
</evidence>
<gene>
    <name evidence="1" type="ORF">TNCV_844831</name>
</gene>
<organism evidence="1 2">
    <name type="scientific">Trichonephila clavipes</name>
    <name type="common">Golden silk orbweaver</name>
    <name type="synonym">Nephila clavipes</name>
    <dbReference type="NCBI Taxonomy" id="2585209"/>
    <lineage>
        <taxon>Eukaryota</taxon>
        <taxon>Metazoa</taxon>
        <taxon>Ecdysozoa</taxon>
        <taxon>Arthropoda</taxon>
        <taxon>Chelicerata</taxon>
        <taxon>Arachnida</taxon>
        <taxon>Araneae</taxon>
        <taxon>Araneomorphae</taxon>
        <taxon>Entelegynae</taxon>
        <taxon>Araneoidea</taxon>
        <taxon>Nephilidae</taxon>
        <taxon>Trichonephila</taxon>
    </lineage>
</organism>
<comment type="caution">
    <text evidence="1">The sequence shown here is derived from an EMBL/GenBank/DDBJ whole genome shotgun (WGS) entry which is preliminary data.</text>
</comment>
<dbReference type="Proteomes" id="UP000887159">
    <property type="component" value="Unassembled WGS sequence"/>
</dbReference>
<keyword evidence="2" id="KW-1185">Reference proteome</keyword>
<protein>
    <submittedName>
        <fullName evidence="1">Uncharacterized protein</fullName>
    </submittedName>
</protein>
<accession>A0A8X7BKR8</accession>
<name>A0A8X7BKR8_TRICX</name>